<keyword evidence="5" id="KW-1185">Reference proteome</keyword>
<dbReference type="GO" id="GO:0004672">
    <property type="term" value="F:protein kinase activity"/>
    <property type="evidence" value="ECO:0007669"/>
    <property type="project" value="UniProtKB-ARBA"/>
</dbReference>
<reference evidence="4 5" key="1">
    <citation type="submission" date="2018-04" db="EMBL/GenBank/DDBJ databases">
        <title>Genomic Encyclopedia of Type Strains, Phase IV (KMG-IV): sequencing the most valuable type-strain genomes for metagenomic binning, comparative biology and taxonomic classification.</title>
        <authorList>
            <person name="Goeker M."/>
        </authorList>
    </citation>
    <scope>NUCLEOTIDE SEQUENCE [LARGE SCALE GENOMIC DNA]</scope>
    <source>
        <strain evidence="4 5">DSM 14823</strain>
    </source>
</reference>
<evidence type="ECO:0000313" key="6">
    <source>
        <dbReference type="Proteomes" id="UP000576225"/>
    </source>
</evidence>
<name>A0A2U1APD8_9BACT</name>
<proteinExistence type="predicted"/>
<dbReference type="Proteomes" id="UP000245959">
    <property type="component" value="Unassembled WGS sequence"/>
</dbReference>
<dbReference type="PROSITE" id="PS50894">
    <property type="entry name" value="HPT"/>
    <property type="match status" value="1"/>
</dbReference>
<evidence type="ECO:0000313" key="4">
    <source>
        <dbReference type="EMBL" id="PVY38255.1"/>
    </source>
</evidence>
<evidence type="ECO:0000259" key="2">
    <source>
        <dbReference type="PROSITE" id="PS50894"/>
    </source>
</evidence>
<evidence type="ECO:0000313" key="3">
    <source>
        <dbReference type="EMBL" id="NMD86531.1"/>
    </source>
</evidence>
<evidence type="ECO:0000256" key="1">
    <source>
        <dbReference type="PROSITE-ProRule" id="PRU00110"/>
    </source>
</evidence>
<dbReference type="Gene3D" id="1.20.120.160">
    <property type="entry name" value="HPT domain"/>
    <property type="match status" value="1"/>
</dbReference>
<feature type="modified residue" description="Phosphohistidine" evidence="1">
    <location>
        <position position="55"/>
    </location>
</feature>
<sequence length="102" mass="10810">MKEMIVAYIRDNMGLDEEFAGELIDDYRSTITEYIGKAHAAIEASDAAEMRRIGHTIKGFSANIGAEPVRVLGLKLQEAGEAGDVAAGSGLVEEIEGAISAL</sequence>
<organism evidence="4 5">
    <name type="scientific">Victivallis vadensis</name>
    <dbReference type="NCBI Taxonomy" id="172901"/>
    <lineage>
        <taxon>Bacteria</taxon>
        <taxon>Pseudomonadati</taxon>
        <taxon>Lentisphaerota</taxon>
        <taxon>Lentisphaeria</taxon>
        <taxon>Victivallales</taxon>
        <taxon>Victivallaceae</taxon>
        <taxon>Victivallis</taxon>
    </lineage>
</organism>
<dbReference type="GeneID" id="78296397"/>
<dbReference type="SUPFAM" id="SSF47226">
    <property type="entry name" value="Histidine-containing phosphotransfer domain, HPT domain"/>
    <property type="match status" value="1"/>
</dbReference>
<dbReference type="EMBL" id="JABAEW010000012">
    <property type="protein sequence ID" value="NMD86531.1"/>
    <property type="molecule type" value="Genomic_DNA"/>
</dbReference>
<dbReference type="Pfam" id="PF01627">
    <property type="entry name" value="Hpt"/>
    <property type="match status" value="1"/>
</dbReference>
<evidence type="ECO:0000313" key="5">
    <source>
        <dbReference type="Proteomes" id="UP000245959"/>
    </source>
</evidence>
<gene>
    <name evidence="4" type="ORF">C8D82_12717</name>
    <name evidence="3" type="ORF">HF882_08055</name>
</gene>
<dbReference type="InterPro" id="IPR008207">
    <property type="entry name" value="Sig_transdc_His_kin_Hpt_dom"/>
</dbReference>
<dbReference type="AlphaFoldDB" id="A0A2U1APD8"/>
<dbReference type="InterPro" id="IPR036641">
    <property type="entry name" value="HPT_dom_sf"/>
</dbReference>
<dbReference type="Proteomes" id="UP000576225">
    <property type="component" value="Unassembled WGS sequence"/>
</dbReference>
<keyword evidence="1" id="KW-0597">Phosphoprotein</keyword>
<dbReference type="EMBL" id="QEKH01000027">
    <property type="protein sequence ID" value="PVY38255.1"/>
    <property type="molecule type" value="Genomic_DNA"/>
</dbReference>
<feature type="domain" description="HPt" evidence="2">
    <location>
        <begin position="16"/>
        <end position="102"/>
    </location>
</feature>
<protein>
    <submittedName>
        <fullName evidence="4">Hpt domain-containing protein</fullName>
    </submittedName>
</protein>
<accession>A0A2U1APD8</accession>
<dbReference type="RefSeq" id="WP_116885112.1">
    <property type="nucleotide sequence ID" value="NZ_CABMMC010000090.1"/>
</dbReference>
<dbReference type="GO" id="GO:0000160">
    <property type="term" value="P:phosphorelay signal transduction system"/>
    <property type="evidence" value="ECO:0007669"/>
    <property type="project" value="InterPro"/>
</dbReference>
<reference evidence="3 6" key="2">
    <citation type="submission" date="2020-04" db="EMBL/GenBank/DDBJ databases">
        <authorList>
            <person name="Hitch T.C.A."/>
            <person name="Wylensek D."/>
            <person name="Clavel T."/>
        </authorList>
    </citation>
    <scope>NUCLEOTIDE SEQUENCE [LARGE SCALE GENOMIC DNA]</scope>
    <source>
        <strain evidence="3 6">COR2-253-APC-1A</strain>
    </source>
</reference>
<comment type="caution">
    <text evidence="4">The sequence shown here is derived from an EMBL/GenBank/DDBJ whole genome shotgun (WGS) entry which is preliminary data.</text>
</comment>